<evidence type="ECO:0000256" key="2">
    <source>
        <dbReference type="ARBA" id="ARBA00022679"/>
    </source>
</evidence>
<keyword evidence="2" id="KW-0808">Transferase</keyword>
<keyword evidence="4 7" id="KW-0418">Kinase</keyword>
<evidence type="ECO:0000256" key="3">
    <source>
        <dbReference type="ARBA" id="ARBA00022741"/>
    </source>
</evidence>
<proteinExistence type="inferred from homology"/>
<keyword evidence="8" id="KW-1185">Reference proteome</keyword>
<keyword evidence="5" id="KW-0067">ATP-binding</keyword>
<feature type="domain" description="Carbohydrate kinase PfkB" evidence="6">
    <location>
        <begin position="9"/>
        <end position="312"/>
    </location>
</feature>
<evidence type="ECO:0000313" key="7">
    <source>
        <dbReference type="EMBL" id="BCB70666.1"/>
    </source>
</evidence>
<comment type="similarity">
    <text evidence="1">Belongs to the carbohydrate kinase PfkB family.</text>
</comment>
<dbReference type="GO" id="GO:0005524">
    <property type="term" value="F:ATP binding"/>
    <property type="evidence" value="ECO:0007669"/>
    <property type="project" value="UniProtKB-KW"/>
</dbReference>
<dbReference type="EMBL" id="AP022869">
    <property type="protein sequence ID" value="BCB70666.1"/>
    <property type="molecule type" value="Genomic_DNA"/>
</dbReference>
<keyword evidence="3" id="KW-0547">Nucleotide-binding</keyword>
<gene>
    <name evidence="7" type="ORF">HMEPL2_10170</name>
</gene>
<dbReference type="CDD" id="cd01166">
    <property type="entry name" value="KdgK"/>
    <property type="match status" value="1"/>
</dbReference>
<evidence type="ECO:0000256" key="5">
    <source>
        <dbReference type="ARBA" id="ARBA00022840"/>
    </source>
</evidence>
<sequence>MTHSVSSPSVLTFGEAMAMFVADTPGSLADIVHFHRRLAGADNNVAIGLARLGFHVSWLSRVGNDGFGQFIRQALEVEGIDGRHIHTDSQHPTGLLFKERASGGADPKVTYFRRGSAASHLSPNDADGVDFDALRHVHATGITPALSDSACQLTRHIMEQARLRGATISFDPNLRPSLWPSETKMRNTLNELASLADWVLPGLSEGQLLTGQKTPYDIAGYYLDQGASAVIIKLGPEGSYYRGTLAGHEESFTVEGCHVAEVVDTVGAGDGFAVGVISALLDGCSARQAAQRGNLIGAQAIQVIGDMEGLPHRPQLQALEAEQTF</sequence>
<dbReference type="RefSeq" id="WP_172514623.1">
    <property type="nucleotide sequence ID" value="NZ_AP022869.1"/>
</dbReference>
<protein>
    <submittedName>
        <fullName evidence="7">2-ketogluconate kinase</fullName>
    </submittedName>
</protein>
<dbReference type="InterPro" id="IPR029056">
    <property type="entry name" value="Ribokinase-like"/>
</dbReference>
<evidence type="ECO:0000256" key="1">
    <source>
        <dbReference type="ARBA" id="ARBA00010688"/>
    </source>
</evidence>
<dbReference type="InterPro" id="IPR011611">
    <property type="entry name" value="PfkB_dom"/>
</dbReference>
<dbReference type="Gene3D" id="3.40.1190.20">
    <property type="match status" value="1"/>
</dbReference>
<evidence type="ECO:0000259" key="6">
    <source>
        <dbReference type="Pfam" id="PF00294"/>
    </source>
</evidence>
<accession>A0A6F8X8V5</accession>
<dbReference type="PANTHER" id="PTHR43085">
    <property type="entry name" value="HEXOKINASE FAMILY MEMBER"/>
    <property type="match status" value="1"/>
</dbReference>
<dbReference type="PROSITE" id="PS00584">
    <property type="entry name" value="PFKB_KINASES_2"/>
    <property type="match status" value="1"/>
</dbReference>
<evidence type="ECO:0000313" key="8">
    <source>
        <dbReference type="Proteomes" id="UP000501053"/>
    </source>
</evidence>
<dbReference type="Pfam" id="PF00294">
    <property type="entry name" value="PfkB"/>
    <property type="match status" value="1"/>
</dbReference>
<dbReference type="PANTHER" id="PTHR43085:SF1">
    <property type="entry name" value="PSEUDOURIDINE KINASE-RELATED"/>
    <property type="match status" value="1"/>
</dbReference>
<dbReference type="GO" id="GO:0016301">
    <property type="term" value="F:kinase activity"/>
    <property type="evidence" value="ECO:0007669"/>
    <property type="project" value="UniProtKB-KW"/>
</dbReference>
<dbReference type="AlphaFoldDB" id="A0A6F8X8V5"/>
<dbReference type="InterPro" id="IPR002173">
    <property type="entry name" value="Carboh/pur_kinase_PfkB_CS"/>
</dbReference>
<name>A0A6F8X8V5_9GAMM</name>
<dbReference type="InterPro" id="IPR050306">
    <property type="entry name" value="PfkB_Carbo_kinase"/>
</dbReference>
<dbReference type="SUPFAM" id="SSF53613">
    <property type="entry name" value="Ribokinase-like"/>
    <property type="match status" value="1"/>
</dbReference>
<organism evidence="7 8">
    <name type="scientific">Vreelandella aquamarina</name>
    <dbReference type="NCBI Taxonomy" id="77097"/>
    <lineage>
        <taxon>Bacteria</taxon>
        <taxon>Pseudomonadati</taxon>
        <taxon>Pseudomonadota</taxon>
        <taxon>Gammaproteobacteria</taxon>
        <taxon>Oceanospirillales</taxon>
        <taxon>Halomonadaceae</taxon>
        <taxon>Vreelandella</taxon>
    </lineage>
</organism>
<dbReference type="Proteomes" id="UP000501053">
    <property type="component" value="Chromosome"/>
</dbReference>
<reference evidence="7 8" key="1">
    <citation type="submission" date="2020-03" db="EMBL/GenBank/DDBJ databases">
        <title>Complete Genome Sequence of Halomonas meridiana strain Eplume2, isolated from hydrothermal-plume in the north east Pacific Ocean.</title>
        <authorList>
            <person name="Kurihara Y."/>
            <person name="Kawai S."/>
            <person name="Sakai A."/>
            <person name="Galipon J."/>
            <person name="Arakawa K."/>
        </authorList>
    </citation>
    <scope>NUCLEOTIDE SEQUENCE [LARGE SCALE GENOMIC DNA]</scope>
    <source>
        <strain evidence="7 8">Eplume2</strain>
    </source>
</reference>
<evidence type="ECO:0000256" key="4">
    <source>
        <dbReference type="ARBA" id="ARBA00022777"/>
    </source>
</evidence>